<organism evidence="2 3">
    <name type="scientific">Candidatus Neptunichlamydia vexilliferae</name>
    <dbReference type="NCBI Taxonomy" id="1651774"/>
    <lineage>
        <taxon>Bacteria</taxon>
        <taxon>Pseudomonadati</taxon>
        <taxon>Chlamydiota</taxon>
        <taxon>Chlamydiia</taxon>
        <taxon>Parachlamydiales</taxon>
        <taxon>Simkaniaceae</taxon>
        <taxon>Candidatus Neptunichlamydia</taxon>
    </lineage>
</organism>
<dbReference type="EMBL" id="JAAEJV010000024">
    <property type="protein sequence ID" value="MBF5059474.1"/>
    <property type="molecule type" value="Genomic_DNA"/>
</dbReference>
<evidence type="ECO:0000313" key="3">
    <source>
        <dbReference type="Proteomes" id="UP001194714"/>
    </source>
</evidence>
<dbReference type="Proteomes" id="UP001194714">
    <property type="component" value="Unassembled WGS sequence"/>
</dbReference>
<protein>
    <submittedName>
        <fullName evidence="2">Membrane protein YuzA</fullName>
    </submittedName>
</protein>
<dbReference type="InterPro" id="IPR007211">
    <property type="entry name" value="DUF378"/>
</dbReference>
<dbReference type="PANTHER" id="PTHR37304:SF1">
    <property type="entry name" value="MEMBRANE PROTEIN"/>
    <property type="match status" value="1"/>
</dbReference>
<name>A0ABS0AZB6_9BACT</name>
<keyword evidence="3" id="KW-1185">Reference proteome</keyword>
<dbReference type="Pfam" id="PF04070">
    <property type="entry name" value="DUF378"/>
    <property type="match status" value="1"/>
</dbReference>
<reference evidence="2 3" key="1">
    <citation type="submission" date="2020-01" db="EMBL/GenBank/DDBJ databases">
        <title>Draft genome sequence of Cand. Neptunochlamydia vexilliferae K9.</title>
        <authorList>
            <person name="Schulz F."/>
            <person name="Koestlbacher S."/>
            <person name="Wascher F."/>
            <person name="Pizzetti I."/>
            <person name="Horn M."/>
        </authorList>
    </citation>
    <scope>NUCLEOTIDE SEQUENCE [LARGE SCALE GENOMIC DNA]</scope>
    <source>
        <strain evidence="2 3">K9</strain>
    </source>
</reference>
<evidence type="ECO:0000256" key="1">
    <source>
        <dbReference type="SAM" id="Phobius"/>
    </source>
</evidence>
<keyword evidence="1" id="KW-0472">Membrane</keyword>
<keyword evidence="1" id="KW-0812">Transmembrane</keyword>
<sequence>MGQEVPPMKAISVIALILILVGALNWGLWGFFQFDLVAWLFGGNTSWLSRVVYAIVGLAGVWGLSFLGKCKALCCGGSKHKG</sequence>
<dbReference type="PANTHER" id="PTHR37304">
    <property type="entry name" value="MEMBRANE PROTEIN-RELATED"/>
    <property type="match status" value="1"/>
</dbReference>
<comment type="caution">
    <text evidence="2">The sequence shown here is derived from an EMBL/GenBank/DDBJ whole genome shotgun (WGS) entry which is preliminary data.</text>
</comment>
<feature type="transmembrane region" description="Helical" evidence="1">
    <location>
        <begin position="47"/>
        <end position="67"/>
    </location>
</feature>
<gene>
    <name evidence="2" type="ORF">NEPTK9_000988</name>
</gene>
<feature type="transmembrane region" description="Helical" evidence="1">
    <location>
        <begin position="12"/>
        <end position="32"/>
    </location>
</feature>
<accession>A0ABS0AZB6</accession>
<evidence type="ECO:0000313" key="2">
    <source>
        <dbReference type="EMBL" id="MBF5059474.1"/>
    </source>
</evidence>
<keyword evidence="1" id="KW-1133">Transmembrane helix</keyword>
<proteinExistence type="predicted"/>